<dbReference type="NCBIfam" id="TIGR04294">
    <property type="entry name" value="pre_pil_HX9DG"/>
    <property type="match status" value="1"/>
</dbReference>
<reference evidence="3 4" key="1">
    <citation type="submission" date="2019-02" db="EMBL/GenBank/DDBJ databases">
        <title>Deep-cultivation of Planctomycetes and their phenomic and genomic characterization uncovers novel biology.</title>
        <authorList>
            <person name="Wiegand S."/>
            <person name="Jogler M."/>
            <person name="Boedeker C."/>
            <person name="Pinto D."/>
            <person name="Vollmers J."/>
            <person name="Rivas-Marin E."/>
            <person name="Kohn T."/>
            <person name="Peeters S.H."/>
            <person name="Heuer A."/>
            <person name="Rast P."/>
            <person name="Oberbeckmann S."/>
            <person name="Bunk B."/>
            <person name="Jeske O."/>
            <person name="Meyerdierks A."/>
            <person name="Storesund J.E."/>
            <person name="Kallscheuer N."/>
            <person name="Luecker S."/>
            <person name="Lage O.M."/>
            <person name="Pohl T."/>
            <person name="Merkel B.J."/>
            <person name="Hornburger P."/>
            <person name="Mueller R.-W."/>
            <person name="Bruemmer F."/>
            <person name="Labrenz M."/>
            <person name="Spormann A.M."/>
            <person name="Op Den Camp H."/>
            <person name="Overmann J."/>
            <person name="Amann R."/>
            <person name="Jetten M.S.M."/>
            <person name="Mascher T."/>
            <person name="Medema M.H."/>
            <person name="Devos D.P."/>
            <person name="Kaster A.-K."/>
            <person name="Ovreas L."/>
            <person name="Rohde M."/>
            <person name="Galperin M.Y."/>
            <person name="Jogler C."/>
        </authorList>
    </citation>
    <scope>NUCLEOTIDE SEQUENCE [LARGE SCALE GENOMIC DNA]</scope>
    <source>
        <strain evidence="3 4">Pla22</strain>
    </source>
</reference>
<dbReference type="InterPro" id="IPR045584">
    <property type="entry name" value="Pilin-like"/>
</dbReference>
<dbReference type="RefSeq" id="WP_242632061.1">
    <property type="nucleotide sequence ID" value="NZ_SJPI01000002.1"/>
</dbReference>
<proteinExistence type="predicted"/>
<comment type="caution">
    <text evidence="3">The sequence shown here is derived from an EMBL/GenBank/DDBJ whole genome shotgun (WGS) entry which is preliminary data.</text>
</comment>
<dbReference type="EMBL" id="SJPI01000002">
    <property type="protein sequence ID" value="TWT50237.1"/>
    <property type="molecule type" value="Genomic_DNA"/>
</dbReference>
<evidence type="ECO:0000313" key="4">
    <source>
        <dbReference type="Proteomes" id="UP000316598"/>
    </source>
</evidence>
<feature type="domain" description="DUF1559" evidence="2">
    <location>
        <begin position="41"/>
        <end position="208"/>
    </location>
</feature>
<sequence>MSRSASFESRPQCAGGFTLIELLVVIAIIGTLVGLLLPAVQATREAARKMQCQNNLHQIGIGIHNYHAAFKRFPPGGLEVRPTVPNGKQFAWSAMILPFIEEPGAYQMIDFNVPFDDAVNADAASQVIETFLCPSTPSSARTSGDGRSQGRGATDYGGIYGERVTAVNDPPRGFFVHELALRFRDITDGTSRTIAVSEDAAFRDGQWINAWNLFDQAFPINQAPDFENDMRSFHPQGVQALFADGSVTFLNDSIDLELLAALCTRNGNESLPDLQP</sequence>
<keyword evidence="4" id="KW-1185">Reference proteome</keyword>
<dbReference type="PROSITE" id="PS00409">
    <property type="entry name" value="PROKAR_NTER_METHYL"/>
    <property type="match status" value="1"/>
</dbReference>
<dbReference type="InterPro" id="IPR011453">
    <property type="entry name" value="DUF1559"/>
</dbReference>
<feature type="transmembrane region" description="Helical" evidence="1">
    <location>
        <begin position="20"/>
        <end position="40"/>
    </location>
</feature>
<evidence type="ECO:0000256" key="1">
    <source>
        <dbReference type="SAM" id="Phobius"/>
    </source>
</evidence>
<keyword evidence="1" id="KW-1133">Transmembrane helix</keyword>
<keyword evidence="1" id="KW-0812">Transmembrane</keyword>
<keyword evidence="1" id="KW-0472">Membrane</keyword>
<dbReference type="PANTHER" id="PTHR30093:SF2">
    <property type="entry name" value="TYPE II SECRETION SYSTEM PROTEIN H"/>
    <property type="match status" value="1"/>
</dbReference>
<protein>
    <recommendedName>
        <fullName evidence="2">DUF1559 domain-containing protein</fullName>
    </recommendedName>
</protein>
<organism evidence="3 4">
    <name type="scientific">Rubripirellula amarantea</name>
    <dbReference type="NCBI Taxonomy" id="2527999"/>
    <lineage>
        <taxon>Bacteria</taxon>
        <taxon>Pseudomonadati</taxon>
        <taxon>Planctomycetota</taxon>
        <taxon>Planctomycetia</taxon>
        <taxon>Pirellulales</taxon>
        <taxon>Pirellulaceae</taxon>
        <taxon>Rubripirellula</taxon>
    </lineage>
</organism>
<dbReference type="Proteomes" id="UP000316598">
    <property type="component" value="Unassembled WGS sequence"/>
</dbReference>
<dbReference type="Pfam" id="PF07963">
    <property type="entry name" value="N_methyl"/>
    <property type="match status" value="1"/>
</dbReference>
<gene>
    <name evidence="3" type="ORF">Pla22_29780</name>
</gene>
<dbReference type="Gene3D" id="3.30.700.10">
    <property type="entry name" value="Glycoprotein, Type 4 Pilin"/>
    <property type="match status" value="1"/>
</dbReference>
<accession>A0A5C5WI51</accession>
<evidence type="ECO:0000259" key="2">
    <source>
        <dbReference type="Pfam" id="PF07596"/>
    </source>
</evidence>
<dbReference type="InterPro" id="IPR012902">
    <property type="entry name" value="N_methyl_site"/>
</dbReference>
<dbReference type="InterPro" id="IPR027558">
    <property type="entry name" value="Pre_pil_HX9DG_C"/>
</dbReference>
<evidence type="ECO:0000313" key="3">
    <source>
        <dbReference type="EMBL" id="TWT50237.1"/>
    </source>
</evidence>
<dbReference type="SUPFAM" id="SSF54523">
    <property type="entry name" value="Pili subunits"/>
    <property type="match status" value="1"/>
</dbReference>
<dbReference type="Pfam" id="PF07596">
    <property type="entry name" value="SBP_bac_10"/>
    <property type="match status" value="1"/>
</dbReference>
<dbReference type="NCBIfam" id="TIGR02532">
    <property type="entry name" value="IV_pilin_GFxxxE"/>
    <property type="match status" value="1"/>
</dbReference>
<name>A0A5C5WI51_9BACT</name>
<dbReference type="PANTHER" id="PTHR30093">
    <property type="entry name" value="GENERAL SECRETION PATHWAY PROTEIN G"/>
    <property type="match status" value="1"/>
</dbReference>
<dbReference type="AlphaFoldDB" id="A0A5C5WI51"/>